<accession>A0A2A2LV70</accession>
<dbReference type="GO" id="GO:0003755">
    <property type="term" value="F:peptidyl-prolyl cis-trans isomerase activity"/>
    <property type="evidence" value="ECO:0007669"/>
    <property type="project" value="InterPro"/>
</dbReference>
<dbReference type="AlphaFoldDB" id="A0A2A2LV70"/>
<dbReference type="Proteomes" id="UP000218231">
    <property type="component" value="Unassembled WGS sequence"/>
</dbReference>
<dbReference type="InterPro" id="IPR046357">
    <property type="entry name" value="PPIase_dom_sf"/>
</dbReference>
<dbReference type="STRING" id="2018661.A0A2A2LV70"/>
<evidence type="ECO:0000313" key="7">
    <source>
        <dbReference type="Proteomes" id="UP000218231"/>
    </source>
</evidence>
<keyword evidence="7" id="KW-1185">Reference proteome</keyword>
<name>A0A2A2LV70_9BILA</name>
<dbReference type="Gene3D" id="1.25.40.10">
    <property type="entry name" value="Tetratricopeptide repeat domain"/>
    <property type="match status" value="1"/>
</dbReference>
<evidence type="ECO:0000313" key="6">
    <source>
        <dbReference type="EMBL" id="PAV90083.1"/>
    </source>
</evidence>
<keyword evidence="3" id="KW-0677">Repeat</keyword>
<keyword evidence="2" id="KW-0963">Cytoplasm</keyword>
<dbReference type="OrthoDB" id="5829758at2759"/>
<dbReference type="Pfam" id="PF23322">
    <property type="entry name" value="PPIase_AIP"/>
    <property type="match status" value="1"/>
</dbReference>
<dbReference type="InterPro" id="IPR011990">
    <property type="entry name" value="TPR-like_helical_dom_sf"/>
</dbReference>
<dbReference type="InterPro" id="IPR039663">
    <property type="entry name" value="AIP/AIPL1/TTC9"/>
</dbReference>
<reference evidence="6 7" key="1">
    <citation type="journal article" date="2017" name="Curr. Biol.">
        <title>Genome architecture and evolution of a unichromosomal asexual nematode.</title>
        <authorList>
            <person name="Fradin H."/>
            <person name="Zegar C."/>
            <person name="Gutwein M."/>
            <person name="Lucas J."/>
            <person name="Kovtun M."/>
            <person name="Corcoran D."/>
            <person name="Baugh L.R."/>
            <person name="Kiontke K."/>
            <person name="Gunsalus K."/>
            <person name="Fitch D.H."/>
            <person name="Piano F."/>
        </authorList>
    </citation>
    <scope>NUCLEOTIDE SEQUENCE [LARGE SCALE GENOMIC DNA]</scope>
    <source>
        <strain evidence="6">PF1309</strain>
    </source>
</reference>
<organism evidence="6 7">
    <name type="scientific">Diploscapter pachys</name>
    <dbReference type="NCBI Taxonomy" id="2018661"/>
    <lineage>
        <taxon>Eukaryota</taxon>
        <taxon>Metazoa</taxon>
        <taxon>Ecdysozoa</taxon>
        <taxon>Nematoda</taxon>
        <taxon>Chromadorea</taxon>
        <taxon>Rhabditida</taxon>
        <taxon>Rhabditina</taxon>
        <taxon>Rhabditomorpha</taxon>
        <taxon>Rhabditoidea</taxon>
        <taxon>Rhabditidae</taxon>
        <taxon>Diploscapter</taxon>
    </lineage>
</organism>
<evidence type="ECO:0000259" key="5">
    <source>
        <dbReference type="Pfam" id="PF23322"/>
    </source>
</evidence>
<dbReference type="GO" id="GO:0005737">
    <property type="term" value="C:cytoplasm"/>
    <property type="evidence" value="ECO:0007669"/>
    <property type="project" value="UniProtKB-SubCell"/>
</dbReference>
<evidence type="ECO:0000256" key="2">
    <source>
        <dbReference type="ARBA" id="ARBA00022490"/>
    </source>
</evidence>
<dbReference type="EMBL" id="LIAE01006406">
    <property type="protein sequence ID" value="PAV90083.1"/>
    <property type="molecule type" value="Genomic_DNA"/>
</dbReference>
<dbReference type="PANTHER" id="PTHR11242">
    <property type="entry name" value="ARYL HYDROCARBON RECEPTOR INTERACTING PROTEIN RELATED"/>
    <property type="match status" value="1"/>
</dbReference>
<dbReference type="Gene3D" id="3.10.50.40">
    <property type="match status" value="1"/>
</dbReference>
<dbReference type="SUPFAM" id="SSF48452">
    <property type="entry name" value="TPR-like"/>
    <property type="match status" value="1"/>
</dbReference>
<evidence type="ECO:0000256" key="4">
    <source>
        <dbReference type="ARBA" id="ARBA00022803"/>
    </source>
</evidence>
<dbReference type="SMART" id="SM00028">
    <property type="entry name" value="TPR"/>
    <property type="match status" value="3"/>
</dbReference>
<feature type="domain" description="AIP/AIPL N-terminal FKBP-type PPIase" evidence="5">
    <location>
        <begin position="56"/>
        <end position="173"/>
    </location>
</feature>
<comment type="subcellular location">
    <subcellularLocation>
        <location evidence="1">Cytoplasm</location>
    </subcellularLocation>
</comment>
<gene>
    <name evidence="6" type="ORF">WR25_14895</name>
</gene>
<sequence length="346" mass="40161">MQSRPNCMKKVLHAGTGQLPEYRDGTRALFDYEVLKPIEPVKPEVGMPPDRDGFVSIDSTRKKWPHGYGKPLELVFGKKFQLPIVETCLKSMHVNEVSQFDIELSELSPYPIVSKKLRDIVKPHSEDHHKHHQGPVCSAHMCAAALSGGTGYEELDELMRDPRPLRFILHLLKVEQENEYEFDSWQLNDQQKLLSTEQLRLEGNNLYAQKQYNEAIDKYRQALSRLDNLLLKEKPGDPEWKDLDDKNIPLYSNLSQCYLNIGNFYEAEETSTEVLQRDDNNEKALYRRAKARIGVWKLDEAESDLLRLEELYPDKKDLITAERQRIADKRAQGNQVTKNVYSKMFK</sequence>
<comment type="caution">
    <text evidence="6">The sequence shown here is derived from an EMBL/GenBank/DDBJ whole genome shotgun (WGS) entry which is preliminary data.</text>
</comment>
<evidence type="ECO:0000256" key="3">
    <source>
        <dbReference type="ARBA" id="ARBA00022737"/>
    </source>
</evidence>
<proteinExistence type="predicted"/>
<evidence type="ECO:0000256" key="1">
    <source>
        <dbReference type="ARBA" id="ARBA00004496"/>
    </source>
</evidence>
<keyword evidence="4" id="KW-0802">TPR repeat</keyword>
<dbReference type="InterPro" id="IPR019734">
    <property type="entry name" value="TPR_rpt"/>
</dbReference>
<dbReference type="PANTHER" id="PTHR11242:SF0">
    <property type="entry name" value="TPR_REGION DOMAIN-CONTAINING PROTEIN"/>
    <property type="match status" value="1"/>
</dbReference>
<dbReference type="InterPro" id="IPR056277">
    <property type="entry name" value="PPIase_AIP"/>
</dbReference>
<protein>
    <recommendedName>
        <fullName evidence="5">AIP/AIPL N-terminal FKBP-type PPIase domain-containing protein</fullName>
    </recommendedName>
</protein>